<keyword evidence="1" id="KW-0472">Membrane</keyword>
<sequence>MASVYQVNKGVSRPMEFKGLKGVYIGVLAGGLVFLLVLFAVMYILRMPLLVLLPTVLMLGSGLFASVFRLSRRFGVHGLAKYLAKRGVPSFIRFSSRRVFTGLKGGARGRF</sequence>
<gene>
    <name evidence="2" type="ORF">EZ428_18305</name>
</gene>
<dbReference type="Proteomes" id="UP000292884">
    <property type="component" value="Unassembled WGS sequence"/>
</dbReference>
<name>A0A4R0MRD0_9SPHI</name>
<dbReference type="RefSeq" id="WP_131554648.1">
    <property type="nucleotide sequence ID" value="NZ_SJSK01000005.1"/>
</dbReference>
<dbReference type="OrthoDB" id="1273979at2"/>
<reference evidence="2 3" key="1">
    <citation type="submission" date="2019-02" db="EMBL/GenBank/DDBJ databases">
        <title>Pedobacter sp. RP-1-13 sp. nov., isolated from Arctic soil.</title>
        <authorList>
            <person name="Dahal R.H."/>
        </authorList>
    </citation>
    <scope>NUCLEOTIDE SEQUENCE [LARGE SCALE GENOMIC DNA]</scope>
    <source>
        <strain evidence="2 3">RP-1-13</strain>
    </source>
</reference>
<dbReference type="Pfam" id="PF13571">
    <property type="entry name" value="DUF4133"/>
    <property type="match status" value="1"/>
</dbReference>
<keyword evidence="1" id="KW-0812">Transmembrane</keyword>
<accession>A0A4R0MRD0</accession>
<protein>
    <submittedName>
        <fullName evidence="2">DUF4133 domain-containing protein</fullName>
    </submittedName>
</protein>
<feature type="transmembrane region" description="Helical" evidence="1">
    <location>
        <begin position="23"/>
        <end position="45"/>
    </location>
</feature>
<dbReference type="EMBL" id="SJSK01000005">
    <property type="protein sequence ID" value="TCC88594.1"/>
    <property type="molecule type" value="Genomic_DNA"/>
</dbReference>
<dbReference type="InterPro" id="IPR025407">
    <property type="entry name" value="DUF4133"/>
</dbReference>
<keyword evidence="1" id="KW-1133">Transmembrane helix</keyword>
<proteinExistence type="predicted"/>
<evidence type="ECO:0000256" key="1">
    <source>
        <dbReference type="SAM" id="Phobius"/>
    </source>
</evidence>
<evidence type="ECO:0000313" key="3">
    <source>
        <dbReference type="Proteomes" id="UP000292884"/>
    </source>
</evidence>
<dbReference type="AlphaFoldDB" id="A0A4R0MRD0"/>
<feature type="transmembrane region" description="Helical" evidence="1">
    <location>
        <begin position="51"/>
        <end position="71"/>
    </location>
</feature>
<keyword evidence="3" id="KW-1185">Reference proteome</keyword>
<organism evidence="2 3">
    <name type="scientific">Pedobacter frigiditerrae</name>
    <dbReference type="NCBI Taxonomy" id="2530452"/>
    <lineage>
        <taxon>Bacteria</taxon>
        <taxon>Pseudomonadati</taxon>
        <taxon>Bacteroidota</taxon>
        <taxon>Sphingobacteriia</taxon>
        <taxon>Sphingobacteriales</taxon>
        <taxon>Sphingobacteriaceae</taxon>
        <taxon>Pedobacter</taxon>
    </lineage>
</organism>
<comment type="caution">
    <text evidence="2">The sequence shown here is derived from an EMBL/GenBank/DDBJ whole genome shotgun (WGS) entry which is preliminary data.</text>
</comment>
<evidence type="ECO:0000313" key="2">
    <source>
        <dbReference type="EMBL" id="TCC88594.1"/>
    </source>
</evidence>